<feature type="region of interest" description="Disordered" evidence="1">
    <location>
        <begin position="60"/>
        <end position="90"/>
    </location>
</feature>
<evidence type="ECO:0000313" key="3">
    <source>
        <dbReference type="Proteomes" id="UP000314294"/>
    </source>
</evidence>
<feature type="compositionally biased region" description="Basic and acidic residues" evidence="1">
    <location>
        <begin position="81"/>
        <end position="90"/>
    </location>
</feature>
<feature type="compositionally biased region" description="Low complexity" evidence="1">
    <location>
        <begin position="60"/>
        <end position="72"/>
    </location>
</feature>
<reference evidence="2 3" key="1">
    <citation type="submission" date="2019-03" db="EMBL/GenBank/DDBJ databases">
        <title>First draft genome of Liparis tanakae, snailfish: a comprehensive survey of snailfish specific genes.</title>
        <authorList>
            <person name="Kim W."/>
            <person name="Song I."/>
            <person name="Jeong J.-H."/>
            <person name="Kim D."/>
            <person name="Kim S."/>
            <person name="Ryu S."/>
            <person name="Song J.Y."/>
            <person name="Lee S.K."/>
        </authorList>
    </citation>
    <scope>NUCLEOTIDE SEQUENCE [LARGE SCALE GENOMIC DNA]</scope>
    <source>
        <tissue evidence="2">Muscle</tissue>
    </source>
</reference>
<keyword evidence="3" id="KW-1185">Reference proteome</keyword>
<dbReference type="Proteomes" id="UP000314294">
    <property type="component" value="Unassembled WGS sequence"/>
</dbReference>
<dbReference type="AlphaFoldDB" id="A0A4Z2GSI0"/>
<gene>
    <name evidence="2" type="ORF">EYF80_033706</name>
</gene>
<name>A0A4Z2GSI0_9TELE</name>
<evidence type="ECO:0000313" key="2">
    <source>
        <dbReference type="EMBL" id="TNN56075.1"/>
    </source>
</evidence>
<evidence type="ECO:0000256" key="1">
    <source>
        <dbReference type="SAM" id="MobiDB-lite"/>
    </source>
</evidence>
<accession>A0A4Z2GSI0</accession>
<organism evidence="2 3">
    <name type="scientific">Liparis tanakae</name>
    <name type="common">Tanaka's snailfish</name>
    <dbReference type="NCBI Taxonomy" id="230148"/>
    <lineage>
        <taxon>Eukaryota</taxon>
        <taxon>Metazoa</taxon>
        <taxon>Chordata</taxon>
        <taxon>Craniata</taxon>
        <taxon>Vertebrata</taxon>
        <taxon>Euteleostomi</taxon>
        <taxon>Actinopterygii</taxon>
        <taxon>Neopterygii</taxon>
        <taxon>Teleostei</taxon>
        <taxon>Neoteleostei</taxon>
        <taxon>Acanthomorphata</taxon>
        <taxon>Eupercaria</taxon>
        <taxon>Perciformes</taxon>
        <taxon>Cottioidei</taxon>
        <taxon>Cottales</taxon>
        <taxon>Liparidae</taxon>
        <taxon>Liparis</taxon>
    </lineage>
</organism>
<comment type="caution">
    <text evidence="2">The sequence shown here is derived from an EMBL/GenBank/DDBJ whole genome shotgun (WGS) entry which is preliminary data.</text>
</comment>
<dbReference type="EMBL" id="SRLO01000437">
    <property type="protein sequence ID" value="TNN56075.1"/>
    <property type="molecule type" value="Genomic_DNA"/>
</dbReference>
<sequence>MTCRKKPSRHNLPDPTSRHELLIWGQRRRPKRQIAVITRAACGAALLQRQKQIKRALCGAPSSCSGSGCTPSDKQGARRPTRGDEGTYEC</sequence>
<protein>
    <submittedName>
        <fullName evidence="2">Uncharacterized protein</fullName>
    </submittedName>
</protein>
<proteinExistence type="predicted"/>